<protein>
    <submittedName>
        <fullName evidence="1">Uncharacterized protein</fullName>
    </submittedName>
</protein>
<comment type="caution">
    <text evidence="1">The sequence shown here is derived from an EMBL/GenBank/DDBJ whole genome shotgun (WGS) entry which is preliminary data.</text>
</comment>
<dbReference type="EMBL" id="BPLR01003702">
    <property type="protein sequence ID" value="GIX87659.1"/>
    <property type="molecule type" value="Genomic_DNA"/>
</dbReference>
<evidence type="ECO:0000313" key="1">
    <source>
        <dbReference type="EMBL" id="GIX87659.1"/>
    </source>
</evidence>
<evidence type="ECO:0000313" key="2">
    <source>
        <dbReference type="Proteomes" id="UP001054945"/>
    </source>
</evidence>
<gene>
    <name evidence="1" type="ORF">CEXT_130501</name>
</gene>
<accession>A0AAV4NVK1</accession>
<reference evidence="1 2" key="1">
    <citation type="submission" date="2021-06" db="EMBL/GenBank/DDBJ databases">
        <title>Caerostris extrusa draft genome.</title>
        <authorList>
            <person name="Kono N."/>
            <person name="Arakawa K."/>
        </authorList>
    </citation>
    <scope>NUCLEOTIDE SEQUENCE [LARGE SCALE GENOMIC DNA]</scope>
</reference>
<organism evidence="1 2">
    <name type="scientific">Caerostris extrusa</name>
    <name type="common">Bark spider</name>
    <name type="synonym">Caerostris bankana</name>
    <dbReference type="NCBI Taxonomy" id="172846"/>
    <lineage>
        <taxon>Eukaryota</taxon>
        <taxon>Metazoa</taxon>
        <taxon>Ecdysozoa</taxon>
        <taxon>Arthropoda</taxon>
        <taxon>Chelicerata</taxon>
        <taxon>Arachnida</taxon>
        <taxon>Araneae</taxon>
        <taxon>Araneomorphae</taxon>
        <taxon>Entelegynae</taxon>
        <taxon>Araneoidea</taxon>
        <taxon>Araneidae</taxon>
        <taxon>Caerostris</taxon>
    </lineage>
</organism>
<sequence>MNDKHLLMHYAHAMSNATLLYNTYIWCEIAFNDHFKPLVRIRGTMTRRGLVHQLSIYGHATDCATLPSALTIGYFP</sequence>
<dbReference type="AlphaFoldDB" id="A0AAV4NVK1"/>
<proteinExistence type="predicted"/>
<dbReference type="Proteomes" id="UP001054945">
    <property type="component" value="Unassembled WGS sequence"/>
</dbReference>
<keyword evidence="2" id="KW-1185">Reference proteome</keyword>
<name>A0AAV4NVK1_CAEEX</name>